<name>A0A1E1MCM7_RHYSE</name>
<dbReference type="Proteomes" id="UP000177625">
    <property type="component" value="Unassembled WGS sequence"/>
</dbReference>
<accession>A0A1E1MCM7</accession>
<keyword evidence="2" id="KW-1185">Reference proteome</keyword>
<sequence>MPGLSSLNDASSHLLEVYHSNEPEFGTLPHIITSTPRTENQAEFHQLLSIDPTRLTLAERFPFDTENYRLIQPTNFGDAPGIPAACFVHDEASPLDIPVSEEVEPIEGSANSNLDFIGDFNDNFAE</sequence>
<evidence type="ECO:0000313" key="1">
    <source>
        <dbReference type="EMBL" id="CZT46861.1"/>
    </source>
</evidence>
<reference evidence="2" key="1">
    <citation type="submission" date="2016-03" db="EMBL/GenBank/DDBJ databases">
        <authorList>
            <person name="Guldener U."/>
        </authorList>
    </citation>
    <scope>NUCLEOTIDE SEQUENCE [LARGE SCALE GENOMIC DNA]</scope>
</reference>
<evidence type="ECO:0000313" key="2">
    <source>
        <dbReference type="Proteomes" id="UP000177625"/>
    </source>
</evidence>
<protein>
    <submittedName>
        <fullName evidence="1">Uncharacterized protein</fullName>
    </submittedName>
</protein>
<gene>
    <name evidence="1" type="ORF">RSE6_07362</name>
</gene>
<proteinExistence type="predicted"/>
<dbReference type="AlphaFoldDB" id="A0A1E1MCM7"/>
<organism evidence="1 2">
    <name type="scientific">Rhynchosporium secalis</name>
    <name type="common">Barley scald fungus</name>
    <dbReference type="NCBI Taxonomy" id="38038"/>
    <lineage>
        <taxon>Eukaryota</taxon>
        <taxon>Fungi</taxon>
        <taxon>Dikarya</taxon>
        <taxon>Ascomycota</taxon>
        <taxon>Pezizomycotina</taxon>
        <taxon>Leotiomycetes</taxon>
        <taxon>Helotiales</taxon>
        <taxon>Ploettnerulaceae</taxon>
        <taxon>Rhynchosporium</taxon>
    </lineage>
</organism>
<dbReference type="EMBL" id="FJVC01000269">
    <property type="protein sequence ID" value="CZT46861.1"/>
    <property type="molecule type" value="Genomic_DNA"/>
</dbReference>